<dbReference type="Proteomes" id="UP001165679">
    <property type="component" value="Unassembled WGS sequence"/>
</dbReference>
<dbReference type="PANTHER" id="PTHR30085:SF6">
    <property type="entry name" value="ABC TRANSPORTER GLUTAMINE-BINDING PROTEIN GLNH"/>
    <property type="match status" value="1"/>
</dbReference>
<feature type="chain" id="PRO_5041248680" evidence="4">
    <location>
        <begin position="22"/>
        <end position="290"/>
    </location>
</feature>
<dbReference type="GO" id="GO:0006865">
    <property type="term" value="P:amino acid transport"/>
    <property type="evidence" value="ECO:0007669"/>
    <property type="project" value="TreeGrafter"/>
</dbReference>
<dbReference type="RefSeq" id="WP_264713971.1">
    <property type="nucleotide sequence ID" value="NZ_JAPDNT010000007.1"/>
</dbReference>
<evidence type="ECO:0000259" key="5">
    <source>
        <dbReference type="SMART" id="SM00062"/>
    </source>
</evidence>
<keyword evidence="2" id="KW-0813">Transport</keyword>
<evidence type="ECO:0000256" key="3">
    <source>
        <dbReference type="ARBA" id="ARBA00022729"/>
    </source>
</evidence>
<evidence type="ECO:0000313" key="6">
    <source>
        <dbReference type="EMBL" id="MCW3475279.1"/>
    </source>
</evidence>
<dbReference type="PROSITE" id="PS51318">
    <property type="entry name" value="TAT"/>
    <property type="match status" value="1"/>
</dbReference>
<reference evidence="6" key="1">
    <citation type="submission" date="2022-09" db="EMBL/GenBank/DDBJ databases">
        <title>Rhodovastum sp. nov. RN2-1 isolated from soil in Seongnam, South Korea.</title>
        <authorList>
            <person name="Le N.T."/>
        </authorList>
    </citation>
    <scope>NUCLEOTIDE SEQUENCE</scope>
    <source>
        <strain evidence="6">RN2-1</strain>
    </source>
</reference>
<gene>
    <name evidence="6" type="ORF">OL599_11920</name>
</gene>
<dbReference type="GO" id="GO:0030288">
    <property type="term" value="C:outer membrane-bounded periplasmic space"/>
    <property type="evidence" value="ECO:0007669"/>
    <property type="project" value="TreeGrafter"/>
</dbReference>
<dbReference type="AlphaFoldDB" id="A0AA42CEH3"/>
<feature type="domain" description="Solute-binding protein family 3/N-terminal" evidence="5">
    <location>
        <begin position="50"/>
        <end position="279"/>
    </location>
</feature>
<comment type="caution">
    <text evidence="6">The sequence shown here is derived from an EMBL/GenBank/DDBJ whole genome shotgun (WGS) entry which is preliminary data.</text>
</comment>
<proteinExistence type="inferred from homology"/>
<evidence type="ECO:0000256" key="4">
    <source>
        <dbReference type="SAM" id="SignalP"/>
    </source>
</evidence>
<keyword evidence="3 4" id="KW-0732">Signal</keyword>
<evidence type="ECO:0000256" key="1">
    <source>
        <dbReference type="ARBA" id="ARBA00010333"/>
    </source>
</evidence>
<reference evidence="6" key="2">
    <citation type="submission" date="2022-10" db="EMBL/GenBank/DDBJ databases">
        <authorList>
            <person name="Trinh H.N."/>
        </authorList>
    </citation>
    <scope>NUCLEOTIDE SEQUENCE</scope>
    <source>
        <strain evidence="6">RN2-1</strain>
    </source>
</reference>
<organism evidence="6 7">
    <name type="scientific">Limobrevibacterium gyesilva</name>
    <dbReference type="NCBI Taxonomy" id="2991712"/>
    <lineage>
        <taxon>Bacteria</taxon>
        <taxon>Pseudomonadati</taxon>
        <taxon>Pseudomonadota</taxon>
        <taxon>Alphaproteobacteria</taxon>
        <taxon>Acetobacterales</taxon>
        <taxon>Acetobacteraceae</taxon>
        <taxon>Limobrevibacterium</taxon>
    </lineage>
</organism>
<evidence type="ECO:0000256" key="2">
    <source>
        <dbReference type="ARBA" id="ARBA00022448"/>
    </source>
</evidence>
<dbReference type="Pfam" id="PF00497">
    <property type="entry name" value="SBP_bac_3"/>
    <property type="match status" value="1"/>
</dbReference>
<feature type="signal peptide" evidence="4">
    <location>
        <begin position="1"/>
        <end position="21"/>
    </location>
</feature>
<dbReference type="InterPro" id="IPR006311">
    <property type="entry name" value="TAT_signal"/>
</dbReference>
<dbReference type="EMBL" id="JAPDNT010000007">
    <property type="protein sequence ID" value="MCW3475279.1"/>
    <property type="molecule type" value="Genomic_DNA"/>
</dbReference>
<protein>
    <submittedName>
        <fullName evidence="6">Transporter substrate-binding domain-containing protein</fullName>
    </submittedName>
</protein>
<accession>A0AA42CEH3</accession>
<sequence>MIDITQRRSLFRLGGAGLALAAAGAALDPSRAAAQAAPTSQLRTVLDRGKLIVGTGSTNPPWHFEDDSGKLTGMDIAMARILAKGLFDDETKVDYVRQDPAARIPNITTGKVDIVIQFMTVSPARAQLVAFSRPYYVEGAALMTTPKGKWQTYKDLLAAGKQVRASVLQNVDADILVHNALPEAQVMQLDSQANTFQAITAGRADVAVVDASTVKWLVKKNPGVYTDPGYAYEAQLYSAAMRQGDPDWLHWVDTCFNVAMHGHQPEIYNAAFEEFFGEKPPVQKPGFPPI</sequence>
<comment type="similarity">
    <text evidence="1">Belongs to the bacterial solute-binding protein 3 family.</text>
</comment>
<evidence type="ECO:0000313" key="7">
    <source>
        <dbReference type="Proteomes" id="UP001165679"/>
    </source>
</evidence>
<dbReference type="GO" id="GO:0005576">
    <property type="term" value="C:extracellular region"/>
    <property type="evidence" value="ECO:0007669"/>
    <property type="project" value="TreeGrafter"/>
</dbReference>
<dbReference type="SMART" id="SM00062">
    <property type="entry name" value="PBPb"/>
    <property type="match status" value="1"/>
</dbReference>
<dbReference type="PANTHER" id="PTHR30085">
    <property type="entry name" value="AMINO ACID ABC TRANSPORTER PERMEASE"/>
    <property type="match status" value="1"/>
</dbReference>
<dbReference type="InterPro" id="IPR051455">
    <property type="entry name" value="Bact_solute-bind_prot3"/>
</dbReference>
<name>A0AA42CEH3_9PROT</name>
<dbReference type="SUPFAM" id="SSF53850">
    <property type="entry name" value="Periplasmic binding protein-like II"/>
    <property type="match status" value="1"/>
</dbReference>
<dbReference type="Gene3D" id="3.40.190.10">
    <property type="entry name" value="Periplasmic binding protein-like II"/>
    <property type="match status" value="2"/>
</dbReference>
<dbReference type="InterPro" id="IPR001638">
    <property type="entry name" value="Solute-binding_3/MltF_N"/>
</dbReference>
<keyword evidence="7" id="KW-1185">Reference proteome</keyword>